<reference evidence="1" key="1">
    <citation type="journal article" date="2015" name="ISME J.">
        <title>Draft Genome Sequence of Streptomyces incarnatus NRRL8089, which Produces the Nucleoside Antibiotic Sinefungin.</title>
        <authorList>
            <person name="Oshima K."/>
            <person name="Hattori M."/>
            <person name="Shimizu H."/>
            <person name="Fukuda K."/>
            <person name="Nemoto M."/>
            <person name="Inagaki K."/>
            <person name="Tamura T."/>
        </authorList>
    </citation>
    <scope>NUCLEOTIDE SEQUENCE</scope>
    <source>
        <strain evidence="1">FACHB-1375</strain>
    </source>
</reference>
<dbReference type="RefSeq" id="WP_190466966.1">
    <property type="nucleotide sequence ID" value="NZ_JACJPW010000049.1"/>
</dbReference>
<proteinExistence type="predicted"/>
<keyword evidence="2" id="KW-1185">Reference proteome</keyword>
<dbReference type="EMBL" id="JACJPW010000049">
    <property type="protein sequence ID" value="MBD2183179.1"/>
    <property type="molecule type" value="Genomic_DNA"/>
</dbReference>
<gene>
    <name evidence="1" type="ORF">H6G03_19280</name>
</gene>
<accession>A0A926VIK4</accession>
<reference evidence="1" key="2">
    <citation type="submission" date="2020-08" db="EMBL/GenBank/DDBJ databases">
        <authorList>
            <person name="Chen M."/>
            <person name="Teng W."/>
            <person name="Zhao L."/>
            <person name="Hu C."/>
            <person name="Zhou Y."/>
            <person name="Han B."/>
            <person name="Song L."/>
            <person name="Shu W."/>
        </authorList>
    </citation>
    <scope>NUCLEOTIDE SEQUENCE</scope>
    <source>
        <strain evidence="1">FACHB-1375</strain>
    </source>
</reference>
<sequence length="155" mass="17891">MTEHSNIRKLLCDQNLGLLPHIDRWLKDIQTQLGDKQENFRLDAYDLEFGECQTHVTPNDVKPIVTQLVSMRFPLIGPIKDKFKLLMLAAEFQNSLDAGIIDWSTRERSQYDNKPLRRPISTITGKLDCESLGEPTNSCRITIYRDFELTYAASF</sequence>
<comment type="caution">
    <text evidence="1">The sequence shown here is derived from an EMBL/GenBank/DDBJ whole genome shotgun (WGS) entry which is preliminary data.</text>
</comment>
<dbReference type="AlphaFoldDB" id="A0A926VIK4"/>
<dbReference type="Proteomes" id="UP000641646">
    <property type="component" value="Unassembled WGS sequence"/>
</dbReference>
<evidence type="ECO:0000313" key="2">
    <source>
        <dbReference type="Proteomes" id="UP000641646"/>
    </source>
</evidence>
<evidence type="ECO:0000313" key="1">
    <source>
        <dbReference type="EMBL" id="MBD2183179.1"/>
    </source>
</evidence>
<protein>
    <submittedName>
        <fullName evidence="1">Uncharacterized protein</fullName>
    </submittedName>
</protein>
<name>A0A926VIK4_9CYAN</name>
<organism evidence="1 2">
    <name type="scientific">Aerosakkonema funiforme FACHB-1375</name>
    <dbReference type="NCBI Taxonomy" id="2949571"/>
    <lineage>
        <taxon>Bacteria</taxon>
        <taxon>Bacillati</taxon>
        <taxon>Cyanobacteriota</taxon>
        <taxon>Cyanophyceae</taxon>
        <taxon>Oscillatoriophycideae</taxon>
        <taxon>Aerosakkonematales</taxon>
        <taxon>Aerosakkonemataceae</taxon>
        <taxon>Aerosakkonema</taxon>
    </lineage>
</organism>